<evidence type="ECO:0000313" key="1">
    <source>
        <dbReference type="EMBL" id="ODH33984.1"/>
    </source>
</evidence>
<dbReference type="EMBL" id="LZYO01000107">
    <property type="protein sequence ID" value="ODH33984.1"/>
    <property type="molecule type" value="Genomic_DNA"/>
</dbReference>
<protein>
    <submittedName>
        <fullName evidence="1">Uncharacterized protein</fullName>
    </submittedName>
</protein>
<name>A0A1D2JGL4_PARBR</name>
<organism evidence="1 2">
    <name type="scientific">Paracoccidioides brasiliensis</name>
    <dbReference type="NCBI Taxonomy" id="121759"/>
    <lineage>
        <taxon>Eukaryota</taxon>
        <taxon>Fungi</taxon>
        <taxon>Dikarya</taxon>
        <taxon>Ascomycota</taxon>
        <taxon>Pezizomycotina</taxon>
        <taxon>Eurotiomycetes</taxon>
        <taxon>Eurotiomycetidae</taxon>
        <taxon>Onygenales</taxon>
        <taxon>Ajellomycetaceae</taxon>
        <taxon>Paracoccidioides</taxon>
    </lineage>
</organism>
<reference evidence="1 2" key="1">
    <citation type="submission" date="2016-06" db="EMBL/GenBank/DDBJ databases">
        <authorList>
            <person name="Kjaerup R.B."/>
            <person name="Dalgaard T.S."/>
            <person name="Juul-Madsen H.R."/>
        </authorList>
    </citation>
    <scope>NUCLEOTIDE SEQUENCE [LARGE SCALE GENOMIC DNA]</scope>
    <source>
        <strain evidence="1 2">Pb300</strain>
    </source>
</reference>
<dbReference type="AlphaFoldDB" id="A0A1D2JGL4"/>
<evidence type="ECO:0000313" key="2">
    <source>
        <dbReference type="Proteomes" id="UP000242814"/>
    </source>
</evidence>
<sequence>MSETTVIQHNHIDDDWLLEAIKWQLGLPSILVVAGIHQRHREPSGGYIRRQRNRSPQSSEKALEFLLSAAFRILFFLWVPNVSEFGRTREMRLCLGSTKTRRQCTDWPLPRAARPARDQAYIEDQHCWAYVARAAAPPHVI</sequence>
<proteinExistence type="predicted"/>
<gene>
    <name evidence="1" type="ORF">ACO22_03207</name>
</gene>
<dbReference type="VEuPathDB" id="FungiDB:PADG_11700"/>
<accession>A0A1D2JGL4</accession>
<comment type="caution">
    <text evidence="1">The sequence shown here is derived from an EMBL/GenBank/DDBJ whole genome shotgun (WGS) entry which is preliminary data.</text>
</comment>
<dbReference type="Proteomes" id="UP000242814">
    <property type="component" value="Unassembled WGS sequence"/>
</dbReference>